<evidence type="ECO:0000313" key="4">
    <source>
        <dbReference type="Proteomes" id="UP001465755"/>
    </source>
</evidence>
<protein>
    <submittedName>
        <fullName evidence="3">Uncharacterized protein</fullName>
    </submittedName>
</protein>
<comment type="caution">
    <text evidence="3">The sequence shown here is derived from an EMBL/GenBank/DDBJ whole genome shotgun (WGS) entry which is preliminary data.</text>
</comment>
<dbReference type="EMBL" id="JALJOQ010000113">
    <property type="protein sequence ID" value="KAK9796696.1"/>
    <property type="molecule type" value="Genomic_DNA"/>
</dbReference>
<evidence type="ECO:0000313" key="3">
    <source>
        <dbReference type="EMBL" id="KAK9796696.1"/>
    </source>
</evidence>
<evidence type="ECO:0000256" key="2">
    <source>
        <dbReference type="SAM" id="MobiDB-lite"/>
    </source>
</evidence>
<organism evidence="3 4">
    <name type="scientific">Symbiochloris irregularis</name>
    <dbReference type="NCBI Taxonomy" id="706552"/>
    <lineage>
        <taxon>Eukaryota</taxon>
        <taxon>Viridiplantae</taxon>
        <taxon>Chlorophyta</taxon>
        <taxon>core chlorophytes</taxon>
        <taxon>Trebouxiophyceae</taxon>
        <taxon>Trebouxiales</taxon>
        <taxon>Trebouxiaceae</taxon>
        <taxon>Symbiochloris</taxon>
    </lineage>
</organism>
<feature type="compositionally biased region" description="Polar residues" evidence="2">
    <location>
        <begin position="189"/>
        <end position="198"/>
    </location>
</feature>
<feature type="compositionally biased region" description="Polar residues" evidence="2">
    <location>
        <begin position="246"/>
        <end position="255"/>
    </location>
</feature>
<feature type="compositionally biased region" description="Low complexity" evidence="2">
    <location>
        <begin position="348"/>
        <end position="358"/>
    </location>
</feature>
<name>A0AAW1NW11_9CHLO</name>
<feature type="coiled-coil region" evidence="1">
    <location>
        <begin position="34"/>
        <end position="68"/>
    </location>
</feature>
<feature type="region of interest" description="Disordered" evidence="2">
    <location>
        <begin position="165"/>
        <end position="206"/>
    </location>
</feature>
<reference evidence="3 4" key="1">
    <citation type="journal article" date="2024" name="Nat. Commun.">
        <title>Phylogenomics reveals the evolutionary origins of lichenization in chlorophyte algae.</title>
        <authorList>
            <person name="Puginier C."/>
            <person name="Libourel C."/>
            <person name="Otte J."/>
            <person name="Skaloud P."/>
            <person name="Haon M."/>
            <person name="Grisel S."/>
            <person name="Petersen M."/>
            <person name="Berrin J.G."/>
            <person name="Delaux P.M."/>
            <person name="Dal Grande F."/>
            <person name="Keller J."/>
        </authorList>
    </citation>
    <scope>NUCLEOTIDE SEQUENCE [LARGE SCALE GENOMIC DNA]</scope>
    <source>
        <strain evidence="3 4">SAG 2036</strain>
    </source>
</reference>
<evidence type="ECO:0000256" key="1">
    <source>
        <dbReference type="SAM" id="Coils"/>
    </source>
</evidence>
<proteinExistence type="predicted"/>
<feature type="region of interest" description="Disordered" evidence="2">
    <location>
        <begin position="239"/>
        <end position="269"/>
    </location>
</feature>
<feature type="region of interest" description="Disordered" evidence="2">
    <location>
        <begin position="337"/>
        <end position="401"/>
    </location>
</feature>
<dbReference type="Proteomes" id="UP001465755">
    <property type="component" value="Unassembled WGS sequence"/>
</dbReference>
<sequence>MSTDGARTRVFDVNQPQCSGTAAQQQQVQSSQLLLQSQQRVTQAQRNKEAAELRVRHAQVERARAQDAWLLQQQTPLATVKAFVYLDGRGRECGRFTFPHLLQLQEQGIVTGDVTIIKQQLQEQVLKGPQLLHPISGRGFSAAAQAIVEEWKAALELAIQRASTASGAPVQHRSAPSGQLHNDRRLPDQGNTVQQTAKLSAVAVPRTSTAAVDKPAVYGPRPVEGQAVLEGIPMGTAKQWRMSHQAPEQGTQQHMQQRHPPSIASPPRRSSVLQGVLQDPVVMTVAQQRRRSAMQGQQHAPAPAYVYNVASAAPGTVQTSGTEQTPEARAAQLLQGLGYASPPPPQAKPSKPQASSPAIMRHQYRRPPGQEPAQNGVLPQTAIYNAGQSSSQSGAQSLPAS</sequence>
<keyword evidence="1" id="KW-0175">Coiled coil</keyword>
<accession>A0AAW1NW11</accession>
<gene>
    <name evidence="3" type="ORF">WJX73_002424</name>
</gene>
<dbReference type="AlphaFoldDB" id="A0AAW1NW11"/>
<feature type="compositionally biased region" description="Low complexity" evidence="2">
    <location>
        <begin position="258"/>
        <end position="269"/>
    </location>
</feature>
<feature type="compositionally biased region" description="Low complexity" evidence="2">
    <location>
        <begin position="386"/>
        <end position="401"/>
    </location>
</feature>
<keyword evidence="4" id="KW-1185">Reference proteome</keyword>